<proteinExistence type="predicted"/>
<organism evidence="1 2">
    <name type="scientific">Brassica cretica</name>
    <name type="common">Mustard</name>
    <dbReference type="NCBI Taxonomy" id="69181"/>
    <lineage>
        <taxon>Eukaryota</taxon>
        <taxon>Viridiplantae</taxon>
        <taxon>Streptophyta</taxon>
        <taxon>Embryophyta</taxon>
        <taxon>Tracheophyta</taxon>
        <taxon>Spermatophyta</taxon>
        <taxon>Magnoliopsida</taxon>
        <taxon>eudicotyledons</taxon>
        <taxon>Gunneridae</taxon>
        <taxon>Pentapetalae</taxon>
        <taxon>rosids</taxon>
        <taxon>malvids</taxon>
        <taxon>Brassicales</taxon>
        <taxon>Brassicaceae</taxon>
        <taxon>Brassiceae</taxon>
        <taxon>Brassica</taxon>
    </lineage>
</organism>
<dbReference type="AlphaFoldDB" id="A0A8S9MJJ8"/>
<name>A0A8S9MJJ8_BRACR</name>
<comment type="caution">
    <text evidence="1">The sequence shown here is derived from an EMBL/GenBank/DDBJ whole genome shotgun (WGS) entry which is preliminary data.</text>
</comment>
<evidence type="ECO:0000313" key="2">
    <source>
        <dbReference type="Proteomes" id="UP000712281"/>
    </source>
</evidence>
<evidence type="ECO:0000313" key="1">
    <source>
        <dbReference type="EMBL" id="KAF2618617.1"/>
    </source>
</evidence>
<protein>
    <submittedName>
        <fullName evidence="1">Uncharacterized protein</fullName>
    </submittedName>
</protein>
<sequence>MENQSAVCRIWDYYPKHKLEVVLWMKAILVDEKWYKRSIKVKKLGAQASDKIMINLLGVLTAVTCDDSGNDGMSHQWAATTPTSRGGDWTVAPKSRLCVRHDEVALGRRA</sequence>
<dbReference type="Proteomes" id="UP000712281">
    <property type="component" value="Unassembled WGS sequence"/>
</dbReference>
<dbReference type="EMBL" id="QGKW02000007">
    <property type="protein sequence ID" value="KAF2618617.1"/>
    <property type="molecule type" value="Genomic_DNA"/>
</dbReference>
<gene>
    <name evidence="1" type="ORF">F2Q68_00040501</name>
</gene>
<reference evidence="1" key="1">
    <citation type="submission" date="2019-12" db="EMBL/GenBank/DDBJ databases">
        <title>Genome sequencing and annotation of Brassica cretica.</title>
        <authorList>
            <person name="Studholme D.J."/>
            <person name="Sarris P.F."/>
        </authorList>
    </citation>
    <scope>NUCLEOTIDE SEQUENCE</scope>
    <source>
        <strain evidence="1">PFS-001/15</strain>
        <tissue evidence="1">Leaf</tissue>
    </source>
</reference>
<accession>A0A8S9MJJ8</accession>